<feature type="domain" description="Fe2OG dioxygenase" evidence="17">
    <location>
        <begin position="333"/>
        <end position="441"/>
    </location>
</feature>
<evidence type="ECO:0000256" key="2">
    <source>
        <dbReference type="ARBA" id="ARBA00002035"/>
    </source>
</evidence>
<dbReference type="SMART" id="SM00702">
    <property type="entry name" value="P4Hc"/>
    <property type="match status" value="1"/>
</dbReference>
<dbReference type="InterPro" id="IPR006620">
    <property type="entry name" value="Pro_4_hyd_alph"/>
</dbReference>
<dbReference type="GO" id="GO:0005506">
    <property type="term" value="F:iron ion binding"/>
    <property type="evidence" value="ECO:0007669"/>
    <property type="project" value="InterPro"/>
</dbReference>
<protein>
    <recommendedName>
        <fullName evidence="14">Prolyl 4-hydroxylase subunit alpha-1</fullName>
        <ecNumber evidence="5">1.14.11.2</ecNumber>
    </recommendedName>
    <alternativeName>
        <fullName evidence="15">Procollagen-proline,2-oxoglutarate-4-dioxygenase subunit alpha-1</fullName>
    </alternativeName>
</protein>
<reference evidence="18" key="3">
    <citation type="submission" date="2025-09" db="UniProtKB">
        <authorList>
            <consortium name="Ensembl"/>
        </authorList>
    </citation>
    <scope>IDENTIFICATION</scope>
</reference>
<dbReference type="EC" id="1.14.11.2" evidence="5"/>
<dbReference type="InterPro" id="IPR045054">
    <property type="entry name" value="P4HA-like"/>
</dbReference>
<dbReference type="Pfam" id="PF13640">
    <property type="entry name" value="2OG-FeII_Oxy_3"/>
    <property type="match status" value="1"/>
</dbReference>
<comment type="function">
    <text evidence="2">Catalyzes the post-translational formation of 4-hydroxyproline in -Xaa-Pro-Gly- sequences in collagens and other proteins.</text>
</comment>
<evidence type="ECO:0000256" key="4">
    <source>
        <dbReference type="ARBA" id="ARBA00006511"/>
    </source>
</evidence>
<dbReference type="InterPro" id="IPR044862">
    <property type="entry name" value="Pro_4_hyd_alph_FE2OG_OXY"/>
</dbReference>
<comment type="subcellular location">
    <subcellularLocation>
        <location evidence="3">Endoplasmic reticulum lumen</location>
    </subcellularLocation>
</comment>
<dbReference type="PROSITE" id="PS51471">
    <property type="entry name" value="FE2OG_OXY"/>
    <property type="match status" value="1"/>
</dbReference>
<evidence type="ECO:0000256" key="5">
    <source>
        <dbReference type="ARBA" id="ARBA00012269"/>
    </source>
</evidence>
<evidence type="ECO:0000256" key="8">
    <source>
        <dbReference type="ARBA" id="ARBA00022824"/>
    </source>
</evidence>
<keyword evidence="8" id="KW-0256">Endoplasmic reticulum</keyword>
<evidence type="ECO:0000256" key="11">
    <source>
        <dbReference type="ARBA" id="ARBA00023002"/>
    </source>
</evidence>
<gene>
    <name evidence="18" type="primary">P4HA1</name>
</gene>
<dbReference type="InterPro" id="IPR011990">
    <property type="entry name" value="TPR-like_helical_dom_sf"/>
</dbReference>
<accession>A0A803Y6X4</accession>
<evidence type="ECO:0000256" key="9">
    <source>
        <dbReference type="ARBA" id="ARBA00022896"/>
    </source>
</evidence>
<evidence type="ECO:0000256" key="3">
    <source>
        <dbReference type="ARBA" id="ARBA00004319"/>
    </source>
</evidence>
<keyword evidence="11" id="KW-0560">Oxidoreductase</keyword>
<dbReference type="Gene3D" id="6.10.140.1460">
    <property type="match status" value="1"/>
</dbReference>
<evidence type="ECO:0000256" key="6">
    <source>
        <dbReference type="ARBA" id="ARBA00022723"/>
    </source>
</evidence>
<evidence type="ECO:0000313" key="18">
    <source>
        <dbReference type="Ensembl" id="ENSMGAP00000027521.1"/>
    </source>
</evidence>
<evidence type="ECO:0000313" key="19">
    <source>
        <dbReference type="Proteomes" id="UP000001645"/>
    </source>
</evidence>
<dbReference type="AlphaFoldDB" id="A0A803Y6X4"/>
<keyword evidence="13" id="KW-0325">Glycoprotein</keyword>
<keyword evidence="6" id="KW-0479">Metal-binding</keyword>
<reference evidence="18 19" key="1">
    <citation type="journal article" date="2010" name="PLoS Biol.">
        <title>Multi-platform next-generation sequencing of the domestic turkey (Meleagris gallopavo): genome assembly and analysis.</title>
        <authorList>
            <person name="Dalloul R.A."/>
            <person name="Long J.A."/>
            <person name="Zimin A.V."/>
            <person name="Aslam L."/>
            <person name="Beal K."/>
            <person name="Blomberg L.A."/>
            <person name="Bouffard P."/>
            <person name="Burt D.W."/>
            <person name="Crasta O."/>
            <person name="Crooijmans R.P."/>
            <person name="Cooper K."/>
            <person name="Coulombe R.A."/>
            <person name="De S."/>
            <person name="Delany M.E."/>
            <person name="Dodgson J.B."/>
            <person name="Dong J.J."/>
            <person name="Evans C."/>
            <person name="Frederickson K.M."/>
            <person name="Flicek P."/>
            <person name="Florea L."/>
            <person name="Folkerts O."/>
            <person name="Groenen M.A."/>
            <person name="Harkins T.T."/>
            <person name="Herrero J."/>
            <person name="Hoffmann S."/>
            <person name="Megens H.J."/>
            <person name="Jiang A."/>
            <person name="de Jong P."/>
            <person name="Kaiser P."/>
            <person name="Kim H."/>
            <person name="Kim K.W."/>
            <person name="Kim S."/>
            <person name="Langenberger D."/>
            <person name="Lee M.K."/>
            <person name="Lee T."/>
            <person name="Mane S."/>
            <person name="Marcais G."/>
            <person name="Marz M."/>
            <person name="McElroy A.P."/>
            <person name="Modise T."/>
            <person name="Nefedov M."/>
            <person name="Notredame C."/>
            <person name="Paton I.R."/>
            <person name="Payne W.S."/>
            <person name="Pertea G."/>
            <person name="Prickett D."/>
            <person name="Puiu D."/>
            <person name="Qioa D."/>
            <person name="Raineri E."/>
            <person name="Ruffier M."/>
            <person name="Salzberg S.L."/>
            <person name="Schatz M.C."/>
            <person name="Scheuring C."/>
            <person name="Schmidt C.J."/>
            <person name="Schroeder S."/>
            <person name="Searle S.M."/>
            <person name="Smith E.J."/>
            <person name="Smith J."/>
            <person name="Sonstegard T.S."/>
            <person name="Stadler P.F."/>
            <person name="Tafer H."/>
            <person name="Tu Z.J."/>
            <person name="Van Tassell C.P."/>
            <person name="Vilella A.J."/>
            <person name="Williams K.P."/>
            <person name="Yorke J.A."/>
            <person name="Zhang L."/>
            <person name="Zhang H.B."/>
            <person name="Zhang X."/>
            <person name="Zhang Y."/>
            <person name="Reed K.M."/>
        </authorList>
    </citation>
    <scope>NUCLEOTIDE SEQUENCE [LARGE SCALE GENOMIC DNA]</scope>
</reference>
<dbReference type="PANTHER" id="PTHR10869:SF101">
    <property type="entry name" value="PROLYL 4-HYDROXYLASE SUBUNIT ALPHA-1"/>
    <property type="match status" value="1"/>
</dbReference>
<keyword evidence="12" id="KW-0408">Iron</keyword>
<evidence type="ECO:0000256" key="12">
    <source>
        <dbReference type="ARBA" id="ARBA00023004"/>
    </source>
</evidence>
<dbReference type="Pfam" id="PF08336">
    <property type="entry name" value="P4Ha_N"/>
    <property type="match status" value="1"/>
</dbReference>
<dbReference type="PANTHER" id="PTHR10869">
    <property type="entry name" value="PROLYL 4-HYDROXYLASE ALPHA SUBUNIT"/>
    <property type="match status" value="1"/>
</dbReference>
<dbReference type="Proteomes" id="UP000001645">
    <property type="component" value="Chromosome 8"/>
</dbReference>
<keyword evidence="10" id="KW-0223">Dioxygenase</keyword>
<name>A0A803Y6X4_MELGA</name>
<feature type="chain" id="PRO_5033065994" description="Prolyl 4-hydroxylase subunit alpha-1" evidence="16">
    <location>
        <begin position="22"/>
        <end position="456"/>
    </location>
</feature>
<comment type="cofactor">
    <cofactor evidence="1">
        <name>L-ascorbate</name>
        <dbReference type="ChEBI" id="CHEBI:38290"/>
    </cofactor>
</comment>
<evidence type="ECO:0000256" key="1">
    <source>
        <dbReference type="ARBA" id="ARBA00001961"/>
    </source>
</evidence>
<dbReference type="GO" id="GO:0004656">
    <property type="term" value="F:procollagen-proline 4-dioxygenase activity"/>
    <property type="evidence" value="ECO:0007669"/>
    <property type="project" value="UniProtKB-EC"/>
</dbReference>
<keyword evidence="19" id="KW-1185">Reference proteome</keyword>
<keyword evidence="9" id="KW-0847">Vitamin C</keyword>
<evidence type="ECO:0000256" key="15">
    <source>
        <dbReference type="ARBA" id="ARBA00042979"/>
    </source>
</evidence>
<organism evidence="18 19">
    <name type="scientific">Meleagris gallopavo</name>
    <name type="common">Wild turkey</name>
    <dbReference type="NCBI Taxonomy" id="9103"/>
    <lineage>
        <taxon>Eukaryota</taxon>
        <taxon>Metazoa</taxon>
        <taxon>Chordata</taxon>
        <taxon>Craniata</taxon>
        <taxon>Vertebrata</taxon>
        <taxon>Euteleostomi</taxon>
        <taxon>Archelosauria</taxon>
        <taxon>Archosauria</taxon>
        <taxon>Dinosauria</taxon>
        <taxon>Saurischia</taxon>
        <taxon>Theropoda</taxon>
        <taxon>Coelurosauria</taxon>
        <taxon>Aves</taxon>
        <taxon>Neognathae</taxon>
        <taxon>Galloanserae</taxon>
        <taxon>Galliformes</taxon>
        <taxon>Phasianidae</taxon>
        <taxon>Meleagridinae</taxon>
        <taxon>Meleagris</taxon>
    </lineage>
</organism>
<evidence type="ECO:0000256" key="10">
    <source>
        <dbReference type="ARBA" id="ARBA00022964"/>
    </source>
</evidence>
<evidence type="ECO:0000256" key="7">
    <source>
        <dbReference type="ARBA" id="ARBA00022803"/>
    </source>
</evidence>
<sequence length="456" mass="52396">MASNKMWYTVALGFLLPFSYAHTDFFTSIGHMTDLINTEKDLVISLKDYIKAEESKLEQIKKWAEKLDKLTDTATKDPEGFLGHPVNAFKLMKRLNTEWGELESLVLKDMSDGFISNMTIQRQFFPNDEDQTGAAKALLRLQDTYNLDTDTLSRGNLPDPEHQRANGNMKYFEYIMAKEKEANKSSTDAEDQTEKETEFKKKDYLPERRKYEMLCRGEGLKMTPRRQKRLFCRYYDGNRNPRYILGPVKQEDEWDKPRIVRFLDIISDEEIETVKELAKPRLRRATISNPITGALETAHYRISKSAWLSGYESPVVSRINTRIQDLTGLDVSTAEELQVANYGVGGQYEPHFDFGRKDEPDAFKELGTGNRIATWLFYMSDVSAGGATVFPEVGASVWPKKGTAVFWYNLFPSGEGDYSTRHAACPVLVGNKWVSNKWLHERGQEFRRPCTLSELE</sequence>
<dbReference type="Bgee" id="ENSMGAG00000005554">
    <property type="expression patterns" value="Expressed in pancreas and 17 other cell types or tissues"/>
</dbReference>
<dbReference type="Ensembl" id="ENSMGAT00000033300.1">
    <property type="protein sequence ID" value="ENSMGAP00000027521.1"/>
    <property type="gene ID" value="ENSMGAG00000005554.3"/>
</dbReference>
<feature type="signal peptide" evidence="16">
    <location>
        <begin position="1"/>
        <end position="21"/>
    </location>
</feature>
<reference evidence="18" key="2">
    <citation type="submission" date="2025-08" db="UniProtKB">
        <authorList>
            <consortium name="Ensembl"/>
        </authorList>
    </citation>
    <scope>IDENTIFICATION</scope>
</reference>
<dbReference type="Gene3D" id="2.60.120.620">
    <property type="entry name" value="q2cbj1_9rhob like domain"/>
    <property type="match status" value="1"/>
</dbReference>
<dbReference type="OrthoDB" id="420380at2759"/>
<evidence type="ECO:0000256" key="14">
    <source>
        <dbReference type="ARBA" id="ARBA00040709"/>
    </source>
</evidence>
<dbReference type="GO" id="GO:0005788">
    <property type="term" value="C:endoplasmic reticulum lumen"/>
    <property type="evidence" value="ECO:0007669"/>
    <property type="project" value="UniProtKB-SubCell"/>
</dbReference>
<dbReference type="GO" id="GO:0031418">
    <property type="term" value="F:L-ascorbic acid binding"/>
    <property type="evidence" value="ECO:0007669"/>
    <property type="project" value="UniProtKB-KW"/>
</dbReference>
<dbReference type="GeneTree" id="ENSGT00940000156635"/>
<dbReference type="InterPro" id="IPR005123">
    <property type="entry name" value="Oxoglu/Fe-dep_dioxygenase_dom"/>
</dbReference>
<evidence type="ECO:0000256" key="13">
    <source>
        <dbReference type="ARBA" id="ARBA00023180"/>
    </source>
</evidence>
<comment type="similarity">
    <text evidence="4">Belongs to the P4HA family.</text>
</comment>
<evidence type="ECO:0000259" key="17">
    <source>
        <dbReference type="PROSITE" id="PS51471"/>
    </source>
</evidence>
<proteinExistence type="inferred from homology"/>
<dbReference type="Gene3D" id="1.25.40.10">
    <property type="entry name" value="Tetratricopeptide repeat domain"/>
    <property type="match status" value="1"/>
</dbReference>
<keyword evidence="7" id="KW-0802">TPR repeat</keyword>
<keyword evidence="16" id="KW-0732">Signal</keyword>
<evidence type="ECO:0000256" key="16">
    <source>
        <dbReference type="SAM" id="SignalP"/>
    </source>
</evidence>
<dbReference type="FunFam" id="2.60.120.620:FF:000001">
    <property type="entry name" value="Prolyl 4-hydroxylase subunit alpha 2"/>
    <property type="match status" value="1"/>
</dbReference>
<dbReference type="InterPro" id="IPR013547">
    <property type="entry name" value="P4H_N"/>
</dbReference>